<name>A0AA40FZZ4_9HYME</name>
<comment type="caution">
    <text evidence="1">The sequence shown here is derived from an EMBL/GenBank/DDBJ whole genome shotgun (WGS) entry which is preliminary data.</text>
</comment>
<gene>
    <name evidence="1" type="ORF">K0M31_002954</name>
</gene>
<evidence type="ECO:0000313" key="2">
    <source>
        <dbReference type="Proteomes" id="UP001177670"/>
    </source>
</evidence>
<keyword evidence="2" id="KW-1185">Reference proteome</keyword>
<organism evidence="1 2">
    <name type="scientific">Melipona bicolor</name>
    <dbReference type="NCBI Taxonomy" id="60889"/>
    <lineage>
        <taxon>Eukaryota</taxon>
        <taxon>Metazoa</taxon>
        <taxon>Ecdysozoa</taxon>
        <taxon>Arthropoda</taxon>
        <taxon>Hexapoda</taxon>
        <taxon>Insecta</taxon>
        <taxon>Pterygota</taxon>
        <taxon>Neoptera</taxon>
        <taxon>Endopterygota</taxon>
        <taxon>Hymenoptera</taxon>
        <taxon>Apocrita</taxon>
        <taxon>Aculeata</taxon>
        <taxon>Apoidea</taxon>
        <taxon>Anthophila</taxon>
        <taxon>Apidae</taxon>
        <taxon>Melipona</taxon>
    </lineage>
</organism>
<accession>A0AA40FZZ4</accession>
<evidence type="ECO:0000313" key="1">
    <source>
        <dbReference type="EMBL" id="KAK1128496.1"/>
    </source>
</evidence>
<sequence>MTIIFATHYQDPEDFETLTGSGISGVTEESLDSPECHYSPCLRDSRGFFSCQKSREEA</sequence>
<dbReference type="EMBL" id="JAHYIQ010000010">
    <property type="protein sequence ID" value="KAK1128496.1"/>
    <property type="molecule type" value="Genomic_DNA"/>
</dbReference>
<dbReference type="AlphaFoldDB" id="A0AA40FZZ4"/>
<proteinExistence type="predicted"/>
<reference evidence="1" key="1">
    <citation type="submission" date="2021-10" db="EMBL/GenBank/DDBJ databases">
        <title>Melipona bicolor Genome sequencing and assembly.</title>
        <authorList>
            <person name="Araujo N.S."/>
            <person name="Arias M.C."/>
        </authorList>
    </citation>
    <scope>NUCLEOTIDE SEQUENCE</scope>
    <source>
        <strain evidence="1">USP_2M_L1-L4_2017</strain>
        <tissue evidence="1">Whole body</tissue>
    </source>
</reference>
<protein>
    <submittedName>
        <fullName evidence="1">Uncharacterized protein</fullName>
    </submittedName>
</protein>
<dbReference type="Proteomes" id="UP001177670">
    <property type="component" value="Unassembled WGS sequence"/>
</dbReference>